<name>A0A2V1E0W0_9PLEO</name>
<organism evidence="3 4">
    <name type="scientific">Periconia macrospinosa</name>
    <dbReference type="NCBI Taxonomy" id="97972"/>
    <lineage>
        <taxon>Eukaryota</taxon>
        <taxon>Fungi</taxon>
        <taxon>Dikarya</taxon>
        <taxon>Ascomycota</taxon>
        <taxon>Pezizomycotina</taxon>
        <taxon>Dothideomycetes</taxon>
        <taxon>Pleosporomycetidae</taxon>
        <taxon>Pleosporales</taxon>
        <taxon>Massarineae</taxon>
        <taxon>Periconiaceae</taxon>
        <taxon>Periconia</taxon>
    </lineage>
</organism>
<feature type="compositionally biased region" description="Polar residues" evidence="2">
    <location>
        <begin position="145"/>
        <end position="158"/>
    </location>
</feature>
<feature type="compositionally biased region" description="Basic and acidic residues" evidence="2">
    <location>
        <begin position="647"/>
        <end position="657"/>
    </location>
</feature>
<feature type="compositionally biased region" description="Polar residues" evidence="2">
    <location>
        <begin position="57"/>
        <end position="70"/>
    </location>
</feature>
<evidence type="ECO:0000313" key="4">
    <source>
        <dbReference type="Proteomes" id="UP000244855"/>
    </source>
</evidence>
<feature type="compositionally biased region" description="Basic and acidic residues" evidence="2">
    <location>
        <begin position="747"/>
        <end position="773"/>
    </location>
</feature>
<feature type="compositionally biased region" description="Polar residues" evidence="2">
    <location>
        <begin position="85"/>
        <end position="98"/>
    </location>
</feature>
<dbReference type="Proteomes" id="UP000244855">
    <property type="component" value="Unassembled WGS sequence"/>
</dbReference>
<feature type="region of interest" description="Disordered" evidence="2">
    <location>
        <begin position="646"/>
        <end position="807"/>
    </location>
</feature>
<feature type="region of interest" description="Disordered" evidence="2">
    <location>
        <begin position="1"/>
        <end position="42"/>
    </location>
</feature>
<keyword evidence="1" id="KW-0175">Coiled coil</keyword>
<feature type="compositionally biased region" description="Polar residues" evidence="2">
    <location>
        <begin position="214"/>
        <end position="228"/>
    </location>
</feature>
<gene>
    <name evidence="3" type="ORF">DM02DRAFT_670062</name>
</gene>
<feature type="compositionally biased region" description="Pro residues" evidence="2">
    <location>
        <begin position="251"/>
        <end position="264"/>
    </location>
</feature>
<dbReference type="OrthoDB" id="10689297at2759"/>
<feature type="compositionally biased region" description="Polar residues" evidence="2">
    <location>
        <begin position="719"/>
        <end position="730"/>
    </location>
</feature>
<feature type="compositionally biased region" description="Basic and acidic residues" evidence="2">
    <location>
        <begin position="127"/>
        <end position="140"/>
    </location>
</feature>
<keyword evidence="4" id="KW-1185">Reference proteome</keyword>
<dbReference type="EMBL" id="KZ805335">
    <property type="protein sequence ID" value="PVI03105.1"/>
    <property type="molecule type" value="Genomic_DNA"/>
</dbReference>
<evidence type="ECO:0000313" key="3">
    <source>
        <dbReference type="EMBL" id="PVI03105.1"/>
    </source>
</evidence>
<feature type="compositionally biased region" description="Basic and acidic residues" evidence="2">
    <location>
        <begin position="791"/>
        <end position="801"/>
    </location>
</feature>
<evidence type="ECO:0000256" key="1">
    <source>
        <dbReference type="SAM" id="Coils"/>
    </source>
</evidence>
<feature type="compositionally biased region" description="Basic and acidic residues" evidence="2">
    <location>
        <begin position="104"/>
        <end position="119"/>
    </location>
</feature>
<accession>A0A2V1E0W0</accession>
<sequence length="807" mass="88416">MEPTDPIHSPPSTPGTTRPESKLCERAPGSPFVTPPTTPPVEMESEIGKILVMTESTSTNMFAPHSTPSTEVVDASAQIPAHEQGTATDTDFSLQEVNHTPAADAEKGVNSDSEIKIDPEAVASSESSKRTRTDTPHEQDPLSMDTPSTPSLPESNAEIQKELASSVVEAQNLHSSDTKEEEELPSSPSDLFQDRRRPPPINTNVTVNGIAKVSLSTDNSPFPHSGSSPEFVVKLERSSQEVTNSSSPTQPSSPSPSHPQPPKTSPTDPHPTVITNGEPSSPLAHREPVNQPIPAGLLGSRHRTLPTGPSSQEPDPVFNPQPRPFNPHHAHPNGHNTDTTQTFPPRNHFNGFNRYGGPPPYPRHNNDNTLRHLNNKIHNQQTHITHLETQLRNLHENCSRALNAQKEHAATVASDLLASLYKSQISVLSQKAELEREVRDLQFRSASVRNVEALLVVGQRVLHSKLGELDVGVAGVCGGVQRWVERGGQEEVPREEGEQEVARSVAEIEMLRAREVSVEVEKGKMEVKREMREWEASLKGKKEGVRVREEVLALREHHYKETVKEVMEREITARVAAEVEDRVREEAFKDGFEQGKKKGAEEAGRLAFVKGYEAAVRQTCLLGRFRDGEIGGGEFEKELLEALQTGDKGDGAAHDDGEIASSPPVLDSSPPLPTTEDPAGGEHATEDAVPVNNDGPDSENLGEKQHIPAPAPIDLLDGTTLTPPRPSFNSKPRRTLYQELNGLPSAVERERQLKHKSENERKEQERKERDGKNMRAFFENGAVEFGANGESSKEGGEKVEVEDLIDL</sequence>
<feature type="region of interest" description="Disordered" evidence="2">
    <location>
        <begin position="57"/>
        <end position="321"/>
    </location>
</feature>
<reference evidence="3 4" key="1">
    <citation type="journal article" date="2018" name="Sci. Rep.">
        <title>Comparative genomics provides insights into the lifestyle and reveals functional heterogeneity of dark septate endophytic fungi.</title>
        <authorList>
            <person name="Knapp D.G."/>
            <person name="Nemeth J.B."/>
            <person name="Barry K."/>
            <person name="Hainaut M."/>
            <person name="Henrissat B."/>
            <person name="Johnson J."/>
            <person name="Kuo A."/>
            <person name="Lim J.H.P."/>
            <person name="Lipzen A."/>
            <person name="Nolan M."/>
            <person name="Ohm R.A."/>
            <person name="Tamas L."/>
            <person name="Grigoriev I.V."/>
            <person name="Spatafora J.W."/>
            <person name="Nagy L.G."/>
            <person name="Kovacs G.M."/>
        </authorList>
    </citation>
    <scope>NUCLEOTIDE SEQUENCE [LARGE SCALE GENOMIC DNA]</scope>
    <source>
        <strain evidence="3 4">DSE2036</strain>
    </source>
</reference>
<evidence type="ECO:0000256" key="2">
    <source>
        <dbReference type="SAM" id="MobiDB-lite"/>
    </source>
</evidence>
<dbReference type="AlphaFoldDB" id="A0A2V1E0W0"/>
<proteinExistence type="predicted"/>
<protein>
    <submittedName>
        <fullName evidence="3">Uncharacterized protein</fullName>
    </submittedName>
</protein>
<feature type="coiled-coil region" evidence="1">
    <location>
        <begin position="370"/>
        <end position="404"/>
    </location>
</feature>